<dbReference type="InterPro" id="IPR003737">
    <property type="entry name" value="GlcNAc_PI_deacetylase-related"/>
</dbReference>
<proteinExistence type="predicted"/>
<accession>A0A6J6AKV0</accession>
<dbReference type="Gene3D" id="3.40.50.10320">
    <property type="entry name" value="LmbE-like"/>
    <property type="match status" value="1"/>
</dbReference>
<dbReference type="AlphaFoldDB" id="A0A6J6AKV0"/>
<protein>
    <submittedName>
        <fullName evidence="1">Unannotated protein</fullName>
    </submittedName>
</protein>
<dbReference type="EMBL" id="CAEUNI010000012">
    <property type="protein sequence ID" value="CAB4370697.1"/>
    <property type="molecule type" value="Genomic_DNA"/>
</dbReference>
<dbReference type="Pfam" id="PF02585">
    <property type="entry name" value="PIG-L"/>
    <property type="match status" value="1"/>
</dbReference>
<dbReference type="InterPro" id="IPR024078">
    <property type="entry name" value="LmbE-like_dom_sf"/>
</dbReference>
<dbReference type="SUPFAM" id="SSF102588">
    <property type="entry name" value="LmbE-like"/>
    <property type="match status" value="1"/>
</dbReference>
<organism evidence="1">
    <name type="scientific">freshwater metagenome</name>
    <dbReference type="NCBI Taxonomy" id="449393"/>
    <lineage>
        <taxon>unclassified sequences</taxon>
        <taxon>metagenomes</taxon>
        <taxon>ecological metagenomes</taxon>
    </lineage>
</organism>
<reference evidence="1" key="1">
    <citation type="submission" date="2020-05" db="EMBL/GenBank/DDBJ databases">
        <authorList>
            <person name="Chiriac C."/>
            <person name="Salcher M."/>
            <person name="Ghai R."/>
            <person name="Kavagutti S V."/>
        </authorList>
    </citation>
    <scope>NUCLEOTIDE SEQUENCE</scope>
</reference>
<gene>
    <name evidence="1" type="ORF">UFOPK4182_00211</name>
</gene>
<name>A0A6J6AKV0_9ZZZZ</name>
<sequence>MKLQELSLPETKNKVALISIAHADDLLLFCGGGVASLIEAGWKVTVVRATNDRWDSFNLNESATIETNTKEFNLAMKHLGISKTIDLNLDTDRLGDYSEVSLRTKYIDIIRDEQPYLVLTFDPDSYLYEDNEDHKKVAVSMAEAMWTSGFDKHPGSQPVGIEPFLPVARWYFGREVAKPTHYLDVTVFIDKLIVATSLHRTMLINMARQWWLKGRTAGVSLDEFFQNVNNDVRFFAEMIVRQTRQKNARSRKYSEIYRVIDDAGVVSTLSQLGEK</sequence>
<evidence type="ECO:0000313" key="1">
    <source>
        <dbReference type="EMBL" id="CAB4370697.1"/>
    </source>
</evidence>